<evidence type="ECO:0000259" key="12">
    <source>
        <dbReference type="PROSITE" id="PS50011"/>
    </source>
</evidence>
<dbReference type="FunFam" id="1.10.510.10:FF:000021">
    <property type="entry name" value="Serine/threonine protein kinase"/>
    <property type="match status" value="1"/>
</dbReference>
<sequence length="502" mass="55547">MIGTLLLNRYEIIEKIGEGGMGIVYKAKCSILNRLVAIKILKFELSMDENFINRFKREANSIASLSHPNIVNIYDVGSENNINFIVMEYVNGGTLKSVIKKDFKLSIKQTLDIASQIAKALEYAHKNKIVHRDIKPDNILVSEDNIVKLTDFGIAKVADSATLTNSNKVIGSVHYFSPEQAKGKFVDFRTDIYALGIVMYEMLTGQVPFNGNTSISVAVMHIQEPVIPPIKISCDIPENINLVVLKALEKEPVNRFQSTSEFIKILDSIKENMNIKIDFDNKSGAETIIMTEPDLSRLSKQCNSTVVLNHEEVSTIKKISEIETISDTLEVDKTKIELSPKGIIIKNKRIFLASGFIAFLIIGFLVNYLYNKPSSSPANEITSTDKTISKPNISEKKLEAERRNIPSLVGQTQDIAKSIIASNEFSLGTVTSEYSDNIPKGLVISQSPSADSSYEKNGKINLVISQGQKIPQIESQANNSANPKENGNGKAKGKEKGKKDKD</sequence>
<dbReference type="InterPro" id="IPR000719">
    <property type="entry name" value="Prot_kinase_dom"/>
</dbReference>
<dbReference type="Gene3D" id="3.30.10.20">
    <property type="match status" value="1"/>
</dbReference>
<comment type="catalytic activity">
    <reaction evidence="8">
        <text>L-seryl-[protein] + ATP = O-phospho-L-seryl-[protein] + ADP + H(+)</text>
        <dbReference type="Rhea" id="RHEA:17989"/>
        <dbReference type="Rhea" id="RHEA-COMP:9863"/>
        <dbReference type="Rhea" id="RHEA-COMP:11604"/>
        <dbReference type="ChEBI" id="CHEBI:15378"/>
        <dbReference type="ChEBI" id="CHEBI:29999"/>
        <dbReference type="ChEBI" id="CHEBI:30616"/>
        <dbReference type="ChEBI" id="CHEBI:83421"/>
        <dbReference type="ChEBI" id="CHEBI:456216"/>
        <dbReference type="EC" id="2.7.11.1"/>
    </reaction>
</comment>
<dbReference type="SMART" id="SM00740">
    <property type="entry name" value="PASTA"/>
    <property type="match status" value="1"/>
</dbReference>
<dbReference type="EC" id="2.7.11.1" evidence="1"/>
<feature type="compositionally biased region" description="Basic and acidic residues" evidence="10">
    <location>
        <begin position="492"/>
        <end position="502"/>
    </location>
</feature>
<dbReference type="InterPro" id="IPR011009">
    <property type="entry name" value="Kinase-like_dom_sf"/>
</dbReference>
<dbReference type="STRING" id="225345.CLCHR_46480"/>
<keyword evidence="15" id="KW-1185">Reference proteome</keyword>
<dbReference type="PANTHER" id="PTHR43289">
    <property type="entry name" value="MITOGEN-ACTIVATED PROTEIN KINASE KINASE KINASE 20-RELATED"/>
    <property type="match status" value="1"/>
</dbReference>
<dbReference type="OrthoDB" id="9788659at2"/>
<dbReference type="FunFam" id="3.30.200.20:FF:000035">
    <property type="entry name" value="Serine/threonine protein kinase Stk1"/>
    <property type="match status" value="1"/>
</dbReference>
<dbReference type="GO" id="GO:0106310">
    <property type="term" value="F:protein serine kinase activity"/>
    <property type="evidence" value="ECO:0007669"/>
    <property type="project" value="RHEA"/>
</dbReference>
<evidence type="ECO:0000256" key="8">
    <source>
        <dbReference type="ARBA" id="ARBA00048679"/>
    </source>
</evidence>
<dbReference type="PROSITE" id="PS50011">
    <property type="entry name" value="PROTEIN_KINASE_DOM"/>
    <property type="match status" value="1"/>
</dbReference>
<feature type="domain" description="Protein kinase" evidence="12">
    <location>
        <begin position="10"/>
        <end position="269"/>
    </location>
</feature>
<keyword evidence="5 14" id="KW-0418">Kinase</keyword>
<dbReference type="Gene3D" id="3.30.200.20">
    <property type="entry name" value="Phosphorylase Kinase, domain 1"/>
    <property type="match status" value="1"/>
</dbReference>
<dbReference type="GO" id="GO:0005524">
    <property type="term" value="F:ATP binding"/>
    <property type="evidence" value="ECO:0007669"/>
    <property type="project" value="UniProtKB-UniRule"/>
</dbReference>
<dbReference type="PROSITE" id="PS51178">
    <property type="entry name" value="PASTA"/>
    <property type="match status" value="1"/>
</dbReference>
<keyword evidence="11" id="KW-0812">Transmembrane</keyword>
<keyword evidence="4 9" id="KW-0547">Nucleotide-binding</keyword>
<dbReference type="Pfam" id="PF00069">
    <property type="entry name" value="Pkinase"/>
    <property type="match status" value="1"/>
</dbReference>
<comment type="caution">
    <text evidence="14">The sequence shown here is derived from an EMBL/GenBank/DDBJ whole genome shotgun (WGS) entry which is preliminary data.</text>
</comment>
<keyword evidence="11" id="KW-1133">Transmembrane helix</keyword>
<evidence type="ECO:0000313" key="15">
    <source>
        <dbReference type="Proteomes" id="UP000191056"/>
    </source>
</evidence>
<evidence type="ECO:0000259" key="13">
    <source>
        <dbReference type="PROSITE" id="PS51178"/>
    </source>
</evidence>
<comment type="catalytic activity">
    <reaction evidence="7">
        <text>L-threonyl-[protein] + ATP = O-phospho-L-threonyl-[protein] + ADP + H(+)</text>
        <dbReference type="Rhea" id="RHEA:46608"/>
        <dbReference type="Rhea" id="RHEA-COMP:11060"/>
        <dbReference type="Rhea" id="RHEA-COMP:11605"/>
        <dbReference type="ChEBI" id="CHEBI:15378"/>
        <dbReference type="ChEBI" id="CHEBI:30013"/>
        <dbReference type="ChEBI" id="CHEBI:30616"/>
        <dbReference type="ChEBI" id="CHEBI:61977"/>
        <dbReference type="ChEBI" id="CHEBI:456216"/>
        <dbReference type="EC" id="2.7.11.1"/>
    </reaction>
</comment>
<keyword evidence="3 14" id="KW-0808">Transferase</keyword>
<evidence type="ECO:0000256" key="11">
    <source>
        <dbReference type="SAM" id="Phobius"/>
    </source>
</evidence>
<proteinExistence type="predicted"/>
<dbReference type="InterPro" id="IPR005543">
    <property type="entry name" value="PASTA_dom"/>
</dbReference>
<evidence type="ECO:0000256" key="2">
    <source>
        <dbReference type="ARBA" id="ARBA00022527"/>
    </source>
</evidence>
<evidence type="ECO:0000256" key="9">
    <source>
        <dbReference type="PROSITE-ProRule" id="PRU10141"/>
    </source>
</evidence>
<dbReference type="PANTHER" id="PTHR43289:SF34">
    <property type="entry name" value="SERINE_THREONINE-PROTEIN KINASE YBDM-RELATED"/>
    <property type="match status" value="1"/>
</dbReference>
<keyword evidence="11" id="KW-0472">Membrane</keyword>
<feature type="transmembrane region" description="Helical" evidence="11">
    <location>
        <begin position="350"/>
        <end position="370"/>
    </location>
</feature>
<accession>A0A1V4I803</accession>
<dbReference type="GO" id="GO:0004674">
    <property type="term" value="F:protein serine/threonine kinase activity"/>
    <property type="evidence" value="ECO:0007669"/>
    <property type="project" value="UniProtKB-KW"/>
</dbReference>
<dbReference type="AlphaFoldDB" id="A0A1V4I803"/>
<name>A0A1V4I803_9CLOT</name>
<dbReference type="SMART" id="SM00220">
    <property type="entry name" value="S_TKc"/>
    <property type="match status" value="1"/>
</dbReference>
<protein>
    <recommendedName>
        <fullName evidence="1">non-specific serine/threonine protein kinase</fullName>
        <ecNumber evidence="1">2.7.11.1</ecNumber>
    </recommendedName>
</protein>
<dbReference type="PROSITE" id="PS00107">
    <property type="entry name" value="PROTEIN_KINASE_ATP"/>
    <property type="match status" value="1"/>
</dbReference>
<dbReference type="Pfam" id="PF03793">
    <property type="entry name" value="PASTA"/>
    <property type="match status" value="1"/>
</dbReference>
<keyword evidence="2" id="KW-0723">Serine/threonine-protein kinase</keyword>
<dbReference type="SUPFAM" id="SSF56112">
    <property type="entry name" value="Protein kinase-like (PK-like)"/>
    <property type="match status" value="1"/>
</dbReference>
<dbReference type="RefSeq" id="WP_079442248.1">
    <property type="nucleotide sequence ID" value="NZ_MZGT01000121.1"/>
</dbReference>
<evidence type="ECO:0000256" key="10">
    <source>
        <dbReference type="SAM" id="MobiDB-lite"/>
    </source>
</evidence>
<dbReference type="Gene3D" id="1.10.510.10">
    <property type="entry name" value="Transferase(Phosphotransferase) domain 1"/>
    <property type="match status" value="1"/>
</dbReference>
<dbReference type="EMBL" id="MZGT01000121">
    <property type="protein sequence ID" value="OPJ55677.1"/>
    <property type="molecule type" value="Genomic_DNA"/>
</dbReference>
<keyword evidence="6 9" id="KW-0067">ATP-binding</keyword>
<evidence type="ECO:0000313" key="14">
    <source>
        <dbReference type="EMBL" id="OPJ55677.1"/>
    </source>
</evidence>
<dbReference type="InterPro" id="IPR017441">
    <property type="entry name" value="Protein_kinase_ATP_BS"/>
</dbReference>
<evidence type="ECO:0000256" key="3">
    <source>
        <dbReference type="ARBA" id="ARBA00022679"/>
    </source>
</evidence>
<dbReference type="CDD" id="cd06577">
    <property type="entry name" value="PASTA_pknB"/>
    <property type="match status" value="1"/>
</dbReference>
<dbReference type="PROSITE" id="PS00108">
    <property type="entry name" value="PROTEIN_KINASE_ST"/>
    <property type="match status" value="1"/>
</dbReference>
<dbReference type="InterPro" id="IPR008271">
    <property type="entry name" value="Ser/Thr_kinase_AS"/>
</dbReference>
<dbReference type="Proteomes" id="UP000191056">
    <property type="component" value="Unassembled WGS sequence"/>
</dbReference>
<evidence type="ECO:0000256" key="5">
    <source>
        <dbReference type="ARBA" id="ARBA00022777"/>
    </source>
</evidence>
<evidence type="ECO:0000256" key="1">
    <source>
        <dbReference type="ARBA" id="ARBA00012513"/>
    </source>
</evidence>
<feature type="region of interest" description="Disordered" evidence="10">
    <location>
        <begin position="471"/>
        <end position="502"/>
    </location>
</feature>
<dbReference type="NCBIfam" id="NF033483">
    <property type="entry name" value="PknB_PASTA_kin"/>
    <property type="match status" value="1"/>
</dbReference>
<feature type="domain" description="PASTA" evidence="13">
    <location>
        <begin position="399"/>
        <end position="466"/>
    </location>
</feature>
<evidence type="ECO:0000256" key="6">
    <source>
        <dbReference type="ARBA" id="ARBA00022840"/>
    </source>
</evidence>
<dbReference type="CDD" id="cd14014">
    <property type="entry name" value="STKc_PknB_like"/>
    <property type="match status" value="1"/>
</dbReference>
<feature type="binding site" evidence="9">
    <location>
        <position position="39"/>
    </location>
    <ligand>
        <name>ATP</name>
        <dbReference type="ChEBI" id="CHEBI:30616"/>
    </ligand>
</feature>
<evidence type="ECO:0000256" key="7">
    <source>
        <dbReference type="ARBA" id="ARBA00047899"/>
    </source>
</evidence>
<organism evidence="14 15">
    <name type="scientific">Clostridium chromiireducens</name>
    <dbReference type="NCBI Taxonomy" id="225345"/>
    <lineage>
        <taxon>Bacteria</taxon>
        <taxon>Bacillati</taxon>
        <taxon>Bacillota</taxon>
        <taxon>Clostridia</taxon>
        <taxon>Eubacteriales</taxon>
        <taxon>Clostridiaceae</taxon>
        <taxon>Clostridium</taxon>
    </lineage>
</organism>
<evidence type="ECO:0000256" key="4">
    <source>
        <dbReference type="ARBA" id="ARBA00022741"/>
    </source>
</evidence>
<reference evidence="14 15" key="1">
    <citation type="submission" date="2017-03" db="EMBL/GenBank/DDBJ databases">
        <title>Genome sequence of Clostridium chromiireducens DSM 23318.</title>
        <authorList>
            <person name="Poehlein A."/>
            <person name="Daniel R."/>
        </authorList>
    </citation>
    <scope>NUCLEOTIDE SEQUENCE [LARGE SCALE GENOMIC DNA]</scope>
    <source>
        <strain evidence="14 15">DSM 23318</strain>
    </source>
</reference>
<feature type="compositionally biased region" description="Polar residues" evidence="10">
    <location>
        <begin position="471"/>
        <end position="483"/>
    </location>
</feature>
<gene>
    <name evidence="14" type="primary">prkC_2</name>
    <name evidence="14" type="ORF">CLCHR_46480</name>
</gene>